<name>A0A836BUA4_9CHLO</name>
<dbReference type="InterPro" id="IPR006598">
    <property type="entry name" value="CAP10"/>
</dbReference>
<evidence type="ECO:0000256" key="2">
    <source>
        <dbReference type="ARBA" id="ARBA00022679"/>
    </source>
</evidence>
<dbReference type="GO" id="GO:0016740">
    <property type="term" value="F:transferase activity"/>
    <property type="evidence" value="ECO:0007669"/>
    <property type="project" value="UniProtKB-KW"/>
</dbReference>
<dbReference type="EMBL" id="JAEHOE010000078">
    <property type="protein sequence ID" value="KAG2488892.1"/>
    <property type="molecule type" value="Genomic_DNA"/>
</dbReference>
<reference evidence="4" key="1">
    <citation type="journal article" date="2020" name="bioRxiv">
        <title>Comparative genomics of Chlamydomonas.</title>
        <authorList>
            <person name="Craig R.J."/>
            <person name="Hasan A.R."/>
            <person name="Ness R.W."/>
            <person name="Keightley P.D."/>
        </authorList>
    </citation>
    <scope>NUCLEOTIDE SEQUENCE</scope>
    <source>
        <strain evidence="4">CCAP 11/70</strain>
    </source>
</reference>
<dbReference type="InterPro" id="IPR051091">
    <property type="entry name" value="O-Glucosyltr/Glycosyltrsf_90"/>
</dbReference>
<dbReference type="SMART" id="SM00672">
    <property type="entry name" value="CAP10"/>
    <property type="match status" value="1"/>
</dbReference>
<sequence length="270" mass="30944">MGISKSDYWPDLLLIPNFHFHSKQYDNVSLGAIPQYASIPWDERKEVLFGRFSGYEMHRMNQDPSTMKLGINGKPNVCRDEDTFCPTRKYFVEHVAKKNSRRIDVSLNVKRPLKYHANFKYLANLEGQGISSRLEQLLPMGSLVFKEASGYYAYYYKTLLQPGVNIVEFWSSGSGPEDVLKQLNWAHANDNKARLIAAAGVKTAATYLTANGRSCYWYRLLHGLSKTLAYTPSLEQWPQAQPLRKVVTEFLARQDDDPWVKSVVEKPWAP</sequence>
<evidence type="ECO:0000313" key="5">
    <source>
        <dbReference type="Proteomes" id="UP000612055"/>
    </source>
</evidence>
<evidence type="ECO:0000259" key="3">
    <source>
        <dbReference type="SMART" id="SM00672"/>
    </source>
</evidence>
<keyword evidence="5" id="KW-1185">Reference proteome</keyword>
<keyword evidence="2" id="KW-0808">Transferase</keyword>
<protein>
    <recommendedName>
        <fullName evidence="3">Glycosyl transferase CAP10 domain-containing protein</fullName>
    </recommendedName>
</protein>
<proteinExistence type="inferred from homology"/>
<organism evidence="4 5">
    <name type="scientific">Edaphochlamys debaryana</name>
    <dbReference type="NCBI Taxonomy" id="47281"/>
    <lineage>
        <taxon>Eukaryota</taxon>
        <taxon>Viridiplantae</taxon>
        <taxon>Chlorophyta</taxon>
        <taxon>core chlorophytes</taxon>
        <taxon>Chlorophyceae</taxon>
        <taxon>CS clade</taxon>
        <taxon>Chlamydomonadales</taxon>
        <taxon>Chlamydomonadales incertae sedis</taxon>
        <taxon>Edaphochlamys</taxon>
    </lineage>
</organism>
<dbReference type="OrthoDB" id="202415at2759"/>
<comment type="caution">
    <text evidence="4">The sequence shown here is derived from an EMBL/GenBank/DDBJ whole genome shotgun (WGS) entry which is preliminary data.</text>
</comment>
<comment type="similarity">
    <text evidence="1">Belongs to the glycosyltransferase 90 family.</text>
</comment>
<evidence type="ECO:0000313" key="4">
    <source>
        <dbReference type="EMBL" id="KAG2488892.1"/>
    </source>
</evidence>
<evidence type="ECO:0000256" key="1">
    <source>
        <dbReference type="ARBA" id="ARBA00010118"/>
    </source>
</evidence>
<dbReference type="PANTHER" id="PTHR12203">
    <property type="entry name" value="KDEL LYS-ASP-GLU-LEU CONTAINING - RELATED"/>
    <property type="match status" value="1"/>
</dbReference>
<accession>A0A836BUA4</accession>
<gene>
    <name evidence="4" type="ORF">HYH03_012522</name>
</gene>
<dbReference type="Pfam" id="PF05686">
    <property type="entry name" value="Glyco_transf_90"/>
    <property type="match status" value="1"/>
</dbReference>
<feature type="domain" description="Glycosyl transferase CAP10" evidence="3">
    <location>
        <begin position="8"/>
        <end position="231"/>
    </location>
</feature>
<dbReference type="AlphaFoldDB" id="A0A836BUA4"/>
<dbReference type="Proteomes" id="UP000612055">
    <property type="component" value="Unassembled WGS sequence"/>
</dbReference>
<dbReference type="PANTHER" id="PTHR12203:SF35">
    <property type="entry name" value="PROTEIN O-GLUCOSYLTRANSFERASE 1"/>
    <property type="match status" value="1"/>
</dbReference>